<protein>
    <submittedName>
        <fullName evidence="2">Uncharacterized protein</fullName>
    </submittedName>
</protein>
<dbReference type="Proteomes" id="UP000245771">
    <property type="component" value="Unassembled WGS sequence"/>
</dbReference>
<dbReference type="EMBL" id="KZ819604">
    <property type="protein sequence ID" value="PWN33362.1"/>
    <property type="molecule type" value="Genomic_DNA"/>
</dbReference>
<dbReference type="GeneID" id="37022239"/>
<feature type="compositionally biased region" description="Polar residues" evidence="1">
    <location>
        <begin position="79"/>
        <end position="91"/>
    </location>
</feature>
<dbReference type="RefSeq" id="XP_025353664.1">
    <property type="nucleotide sequence ID" value="XM_025500458.1"/>
</dbReference>
<dbReference type="AlphaFoldDB" id="A0A316V7E0"/>
<feature type="compositionally biased region" description="Low complexity" evidence="1">
    <location>
        <begin position="92"/>
        <end position="103"/>
    </location>
</feature>
<dbReference type="InParanoid" id="A0A316V7E0"/>
<proteinExistence type="predicted"/>
<organism evidence="2 3">
    <name type="scientific">Meira miltonrushii</name>
    <dbReference type="NCBI Taxonomy" id="1280837"/>
    <lineage>
        <taxon>Eukaryota</taxon>
        <taxon>Fungi</taxon>
        <taxon>Dikarya</taxon>
        <taxon>Basidiomycota</taxon>
        <taxon>Ustilaginomycotina</taxon>
        <taxon>Exobasidiomycetes</taxon>
        <taxon>Exobasidiales</taxon>
        <taxon>Brachybasidiaceae</taxon>
        <taxon>Meira</taxon>
    </lineage>
</organism>
<sequence length="161" mass="16464">MNDFRDDDNAIQASSSSQPRKLISFNFSVSSPALSTSSIKAIAVSAALVSSKASKGAALALKPETSGVPVVPAQVTNGSTIKKGSSTTDNIPTKAAAATPTTPKKADTVKDKKGTFRGHFKGDSEAATGDISIGSVDGSCKKLSFFGKIKYALSPHSSPSK</sequence>
<evidence type="ECO:0000313" key="3">
    <source>
        <dbReference type="Proteomes" id="UP000245771"/>
    </source>
</evidence>
<accession>A0A316V7E0</accession>
<feature type="region of interest" description="Disordered" evidence="1">
    <location>
        <begin position="79"/>
        <end position="109"/>
    </location>
</feature>
<reference evidence="2 3" key="1">
    <citation type="journal article" date="2018" name="Mol. Biol. Evol.">
        <title>Broad Genomic Sampling Reveals a Smut Pathogenic Ancestry of the Fungal Clade Ustilaginomycotina.</title>
        <authorList>
            <person name="Kijpornyongpan T."/>
            <person name="Mondo S.J."/>
            <person name="Barry K."/>
            <person name="Sandor L."/>
            <person name="Lee J."/>
            <person name="Lipzen A."/>
            <person name="Pangilinan J."/>
            <person name="LaButti K."/>
            <person name="Hainaut M."/>
            <person name="Henrissat B."/>
            <person name="Grigoriev I.V."/>
            <person name="Spatafora J.W."/>
            <person name="Aime M.C."/>
        </authorList>
    </citation>
    <scope>NUCLEOTIDE SEQUENCE [LARGE SCALE GENOMIC DNA]</scope>
    <source>
        <strain evidence="2 3">MCA 3882</strain>
    </source>
</reference>
<name>A0A316V7E0_9BASI</name>
<keyword evidence="3" id="KW-1185">Reference proteome</keyword>
<gene>
    <name evidence="2" type="ORF">FA14DRAFT_173169</name>
</gene>
<evidence type="ECO:0000256" key="1">
    <source>
        <dbReference type="SAM" id="MobiDB-lite"/>
    </source>
</evidence>
<evidence type="ECO:0000313" key="2">
    <source>
        <dbReference type="EMBL" id="PWN33362.1"/>
    </source>
</evidence>